<evidence type="ECO:0000256" key="6">
    <source>
        <dbReference type="PROSITE-ProRule" id="PRU00433"/>
    </source>
</evidence>
<evidence type="ECO:0000256" key="4">
    <source>
        <dbReference type="ARBA" id="ARBA00022982"/>
    </source>
</evidence>
<keyword evidence="5 6" id="KW-0408">Iron</keyword>
<evidence type="ECO:0000256" key="3">
    <source>
        <dbReference type="ARBA" id="ARBA00022723"/>
    </source>
</evidence>
<keyword evidence="10" id="KW-1185">Reference proteome</keyword>
<feature type="signal peptide" evidence="7">
    <location>
        <begin position="1"/>
        <end position="26"/>
    </location>
</feature>
<dbReference type="InterPro" id="IPR050597">
    <property type="entry name" value="Cytochrome_c_Oxidase_Subunit"/>
</dbReference>
<protein>
    <submittedName>
        <fullName evidence="9">Cytochrome c, class I</fullName>
    </submittedName>
</protein>
<dbReference type="HOGENOM" id="CLU_128253_2_2_6"/>
<evidence type="ECO:0000313" key="9">
    <source>
        <dbReference type="EMBL" id="AGA32254.1"/>
    </source>
</evidence>
<dbReference type="GO" id="GO:0020037">
    <property type="term" value="F:heme binding"/>
    <property type="evidence" value="ECO:0007669"/>
    <property type="project" value="InterPro"/>
</dbReference>
<dbReference type="InterPro" id="IPR009056">
    <property type="entry name" value="Cyt_c-like_dom"/>
</dbReference>
<evidence type="ECO:0000256" key="7">
    <source>
        <dbReference type="SAM" id="SignalP"/>
    </source>
</evidence>
<name>L0DRN9_THIND</name>
<keyword evidence="4" id="KW-0249">Electron transport</keyword>
<feature type="domain" description="Cytochrome c" evidence="8">
    <location>
        <begin position="26"/>
        <end position="101"/>
    </location>
</feature>
<dbReference type="Pfam" id="PF00034">
    <property type="entry name" value="Cytochrom_C"/>
    <property type="match status" value="1"/>
</dbReference>
<evidence type="ECO:0000256" key="5">
    <source>
        <dbReference type="ARBA" id="ARBA00023004"/>
    </source>
</evidence>
<evidence type="ECO:0000256" key="1">
    <source>
        <dbReference type="ARBA" id="ARBA00022448"/>
    </source>
</evidence>
<dbReference type="STRING" id="1255043.TVNIR_0552"/>
<dbReference type="PANTHER" id="PTHR33751:SF9">
    <property type="entry name" value="CYTOCHROME C4"/>
    <property type="match status" value="1"/>
</dbReference>
<dbReference type="OrthoDB" id="188778at2"/>
<gene>
    <name evidence="9" type="ordered locus">TVNIR_0552</name>
</gene>
<dbReference type="EMBL" id="CP003989">
    <property type="protein sequence ID" value="AGA32254.1"/>
    <property type="molecule type" value="Genomic_DNA"/>
</dbReference>
<dbReference type="PATRIC" id="fig|1255043.3.peg.557"/>
<organism evidence="9 10">
    <name type="scientific">Thioalkalivibrio nitratireducens (strain DSM 14787 / UNIQEM 213 / ALEN2)</name>
    <dbReference type="NCBI Taxonomy" id="1255043"/>
    <lineage>
        <taxon>Bacteria</taxon>
        <taxon>Pseudomonadati</taxon>
        <taxon>Pseudomonadota</taxon>
        <taxon>Gammaproteobacteria</taxon>
        <taxon>Chromatiales</taxon>
        <taxon>Ectothiorhodospiraceae</taxon>
        <taxon>Thioalkalivibrio</taxon>
    </lineage>
</organism>
<dbReference type="SUPFAM" id="SSF46626">
    <property type="entry name" value="Cytochrome c"/>
    <property type="match status" value="1"/>
</dbReference>
<reference evidence="9" key="1">
    <citation type="submission" date="2015-12" db="EMBL/GenBank/DDBJ databases">
        <authorList>
            <person name="Tikhonova T.V."/>
            <person name="Pavlov A.R."/>
            <person name="Beletsky A.V."/>
            <person name="Mardanov A.V."/>
            <person name="Sorokin D.Y."/>
            <person name="Ravin N.V."/>
            <person name="Popov V.O."/>
        </authorList>
    </citation>
    <scope>NUCLEOTIDE SEQUENCE</scope>
    <source>
        <strain evidence="9">DSM 14787</strain>
    </source>
</reference>
<dbReference type="Gene3D" id="1.10.760.10">
    <property type="entry name" value="Cytochrome c-like domain"/>
    <property type="match status" value="1"/>
</dbReference>
<dbReference type="PROSITE" id="PS51007">
    <property type="entry name" value="CYTC"/>
    <property type="match status" value="1"/>
</dbReference>
<keyword evidence="7" id="KW-0732">Signal</keyword>
<dbReference type="AlphaFoldDB" id="L0DRN9"/>
<dbReference type="GO" id="GO:0009055">
    <property type="term" value="F:electron transfer activity"/>
    <property type="evidence" value="ECO:0007669"/>
    <property type="project" value="InterPro"/>
</dbReference>
<proteinExistence type="predicted"/>
<dbReference type="PANTHER" id="PTHR33751">
    <property type="entry name" value="CBB3-TYPE CYTOCHROME C OXIDASE SUBUNIT FIXP"/>
    <property type="match status" value="1"/>
</dbReference>
<evidence type="ECO:0000313" key="10">
    <source>
        <dbReference type="Proteomes" id="UP000010809"/>
    </source>
</evidence>
<keyword evidence="1" id="KW-0813">Transport</keyword>
<dbReference type="Proteomes" id="UP000010809">
    <property type="component" value="Chromosome"/>
</dbReference>
<dbReference type="RefSeq" id="WP_015257407.1">
    <property type="nucleotide sequence ID" value="NC_019902.2"/>
</dbReference>
<sequence length="101" mass="10831">MKRSRILAAGLAASLATAAFVPQATAEVTRGALLTTSCFSCHSIDGTGNMPGLVGYPRDLMISQMQAFKDGSRPGTIMNRHARGYTDEEIVLMADYFSTIE</sequence>
<evidence type="ECO:0000259" key="8">
    <source>
        <dbReference type="PROSITE" id="PS51007"/>
    </source>
</evidence>
<keyword evidence="2 6" id="KW-0349">Heme</keyword>
<keyword evidence="3 6" id="KW-0479">Metal-binding</keyword>
<evidence type="ECO:0000256" key="2">
    <source>
        <dbReference type="ARBA" id="ARBA00022617"/>
    </source>
</evidence>
<dbReference type="InterPro" id="IPR036909">
    <property type="entry name" value="Cyt_c-like_dom_sf"/>
</dbReference>
<feature type="chain" id="PRO_5003941057" evidence="7">
    <location>
        <begin position="27"/>
        <end position="101"/>
    </location>
</feature>
<dbReference type="KEGG" id="tni:TVNIR_0552"/>
<dbReference type="GO" id="GO:0046872">
    <property type="term" value="F:metal ion binding"/>
    <property type="evidence" value="ECO:0007669"/>
    <property type="project" value="UniProtKB-KW"/>
</dbReference>
<dbReference type="eggNOG" id="COG2863">
    <property type="taxonomic scope" value="Bacteria"/>
</dbReference>
<accession>L0DRN9</accession>